<dbReference type="RefSeq" id="WP_317573081.1">
    <property type="nucleotide sequence ID" value="NZ_NPEF02000012.1"/>
</dbReference>
<dbReference type="Proteomes" id="UP000232122">
    <property type="component" value="Unassembled WGS sequence"/>
</dbReference>
<feature type="transmembrane region" description="Helical" evidence="1">
    <location>
        <begin position="302"/>
        <end position="322"/>
    </location>
</feature>
<feature type="transmembrane region" description="Helical" evidence="1">
    <location>
        <begin position="271"/>
        <end position="290"/>
    </location>
</feature>
<evidence type="ECO:0000313" key="3">
    <source>
        <dbReference type="Proteomes" id="UP000232122"/>
    </source>
</evidence>
<sequence length="334" mass="36892">MFTLKTYRKNWVKALFGGSMRILGAFYRVSKNNPPLFWNGLVNLIVLFALVPAFFLDSRTVTGVPVWLKPIKFAVSVSAYSFTLVWILGYVRGREKLIRRLAWIVTATLVVENVAIFGQAYRGIPSHFNITTPLNGAIFSIMGTAIGILWFSHMILAVLLILQKTEKKSLQESLRWGMAIAGLGMILGFWMTVPRPEQLEAMKAGILEANGGHTFGAPDAGPGIPLFGWSTVAGDMRIPHFVGIHAMQLIPFLAFVFGFFRFSEEVSVSAIRIFSASFTVLIATLTIQALSGETLIRPSLPFQIGFLISFLGMTAGILFPVFSKKTHQTRIKGA</sequence>
<name>A0AAE4QNX9_9LEPT</name>
<feature type="transmembrane region" description="Helical" evidence="1">
    <location>
        <begin position="101"/>
        <end position="121"/>
    </location>
</feature>
<reference evidence="2 3" key="1">
    <citation type="journal article" date="2018" name="Microb. Genom.">
        <title>Deciphering the unexplored Leptospira diversity from soils uncovers genomic evolution to virulence.</title>
        <authorList>
            <person name="Thibeaux R."/>
            <person name="Iraola G."/>
            <person name="Ferres I."/>
            <person name="Bierque E."/>
            <person name="Girault D."/>
            <person name="Soupe-Gilbert M.E."/>
            <person name="Picardeau M."/>
            <person name="Goarant C."/>
        </authorList>
    </citation>
    <scope>NUCLEOTIDE SEQUENCE [LARGE SCALE GENOMIC DNA]</scope>
    <source>
        <strain evidence="2 3">ATI7-C-A5</strain>
    </source>
</reference>
<keyword evidence="1" id="KW-1133">Transmembrane helix</keyword>
<organism evidence="2 3">
    <name type="scientific">Leptospira ellisii</name>
    <dbReference type="NCBI Taxonomy" id="2023197"/>
    <lineage>
        <taxon>Bacteria</taxon>
        <taxon>Pseudomonadati</taxon>
        <taxon>Spirochaetota</taxon>
        <taxon>Spirochaetia</taxon>
        <taxon>Leptospirales</taxon>
        <taxon>Leptospiraceae</taxon>
        <taxon>Leptospira</taxon>
    </lineage>
</organism>
<keyword evidence="1" id="KW-0812">Transmembrane</keyword>
<feature type="transmembrane region" description="Helical" evidence="1">
    <location>
        <begin position="174"/>
        <end position="193"/>
    </location>
</feature>
<keyword evidence="1" id="KW-0472">Membrane</keyword>
<dbReference type="AlphaFoldDB" id="A0AAE4QNX9"/>
<gene>
    <name evidence="2" type="ORF">CH379_011480</name>
</gene>
<proteinExistence type="predicted"/>
<keyword evidence="3" id="KW-1185">Reference proteome</keyword>
<evidence type="ECO:0000313" key="2">
    <source>
        <dbReference type="EMBL" id="MDV6236245.1"/>
    </source>
</evidence>
<feature type="transmembrane region" description="Helical" evidence="1">
    <location>
        <begin position="67"/>
        <end position="89"/>
    </location>
</feature>
<feature type="transmembrane region" description="Helical" evidence="1">
    <location>
        <begin position="141"/>
        <end position="162"/>
    </location>
</feature>
<evidence type="ECO:0000256" key="1">
    <source>
        <dbReference type="SAM" id="Phobius"/>
    </source>
</evidence>
<feature type="transmembrane region" description="Helical" evidence="1">
    <location>
        <begin position="36"/>
        <end position="55"/>
    </location>
</feature>
<dbReference type="EMBL" id="NPEF02000012">
    <property type="protein sequence ID" value="MDV6236245.1"/>
    <property type="molecule type" value="Genomic_DNA"/>
</dbReference>
<protein>
    <submittedName>
        <fullName evidence="2">Uncharacterized protein</fullName>
    </submittedName>
</protein>
<feature type="transmembrane region" description="Helical" evidence="1">
    <location>
        <begin position="238"/>
        <end position="259"/>
    </location>
</feature>
<accession>A0AAE4QNX9</accession>
<comment type="caution">
    <text evidence="2">The sequence shown here is derived from an EMBL/GenBank/DDBJ whole genome shotgun (WGS) entry which is preliminary data.</text>
</comment>